<organism evidence="8 9">
    <name type="scientific">Catellatospora bangladeshensis</name>
    <dbReference type="NCBI Taxonomy" id="310355"/>
    <lineage>
        <taxon>Bacteria</taxon>
        <taxon>Bacillati</taxon>
        <taxon>Actinomycetota</taxon>
        <taxon>Actinomycetes</taxon>
        <taxon>Micromonosporales</taxon>
        <taxon>Micromonosporaceae</taxon>
        <taxon>Catellatospora</taxon>
    </lineage>
</organism>
<evidence type="ECO:0000313" key="9">
    <source>
        <dbReference type="Proteomes" id="UP000601223"/>
    </source>
</evidence>
<dbReference type="InterPro" id="IPR008693">
    <property type="entry name" value="MmpS"/>
</dbReference>
<reference evidence="8 9" key="1">
    <citation type="submission" date="2021-01" db="EMBL/GenBank/DDBJ databases">
        <title>Whole genome shotgun sequence of Catellatospora bangladeshensis NBRC 107357.</title>
        <authorList>
            <person name="Komaki H."/>
            <person name="Tamura T."/>
        </authorList>
    </citation>
    <scope>NUCLEOTIDE SEQUENCE [LARGE SCALE GENOMIC DNA]</scope>
    <source>
        <strain evidence="8 9">NBRC 107357</strain>
    </source>
</reference>
<dbReference type="EMBL" id="BONF01000005">
    <property type="protein sequence ID" value="GIF79319.1"/>
    <property type="molecule type" value="Genomic_DNA"/>
</dbReference>
<sequence length="153" mass="15535">MNPIQPPKKSKAGLIVGIILGIVLVLCVGCGAFGYFVLDWTGDKVQEIEDSLPSMGVVTGEGGGSHTVRYTVEGTGQTVITYSLGTGGTESETVTLPWSKDLTIASDSFAASVIALGGSADLDGCSITIDGKEQKRSSATGATAICTTVFVGG</sequence>
<protein>
    <recommendedName>
        <fullName evidence="10">MmpS family membrane protein</fullName>
    </recommendedName>
</protein>
<evidence type="ECO:0000256" key="2">
    <source>
        <dbReference type="ARBA" id="ARBA00007531"/>
    </source>
</evidence>
<name>A0A8J3JAX1_9ACTN</name>
<dbReference type="InterPro" id="IPR038468">
    <property type="entry name" value="MmpS_C"/>
</dbReference>
<comment type="caution">
    <text evidence="8">The sequence shown here is derived from an EMBL/GenBank/DDBJ whole genome shotgun (WGS) entry which is preliminary data.</text>
</comment>
<keyword evidence="9" id="KW-1185">Reference proteome</keyword>
<dbReference type="RefSeq" id="WP_376818460.1">
    <property type="nucleotide sequence ID" value="NZ_JBHTGC010000001.1"/>
</dbReference>
<keyword evidence="3" id="KW-1003">Cell membrane</keyword>
<keyword evidence="6 7" id="KW-0472">Membrane</keyword>
<accession>A0A8J3JAX1</accession>
<keyword evidence="5 7" id="KW-1133">Transmembrane helix</keyword>
<gene>
    <name evidence="8" type="ORF">Cba03nite_06680</name>
</gene>
<evidence type="ECO:0000256" key="1">
    <source>
        <dbReference type="ARBA" id="ARBA00004236"/>
    </source>
</evidence>
<evidence type="ECO:0000256" key="5">
    <source>
        <dbReference type="ARBA" id="ARBA00022989"/>
    </source>
</evidence>
<dbReference type="Pfam" id="PF05423">
    <property type="entry name" value="Mycobact_memb"/>
    <property type="match status" value="1"/>
</dbReference>
<evidence type="ECO:0000256" key="4">
    <source>
        <dbReference type="ARBA" id="ARBA00022692"/>
    </source>
</evidence>
<evidence type="ECO:0000256" key="7">
    <source>
        <dbReference type="SAM" id="Phobius"/>
    </source>
</evidence>
<comment type="subcellular location">
    <subcellularLocation>
        <location evidence="1">Cell membrane</location>
    </subcellularLocation>
</comment>
<evidence type="ECO:0000256" key="3">
    <source>
        <dbReference type="ARBA" id="ARBA00022475"/>
    </source>
</evidence>
<keyword evidence="4 7" id="KW-0812">Transmembrane</keyword>
<dbReference type="Gene3D" id="2.60.40.2880">
    <property type="entry name" value="MmpS1-5, C-terminal soluble domain"/>
    <property type="match status" value="1"/>
</dbReference>
<evidence type="ECO:0008006" key="10">
    <source>
        <dbReference type="Google" id="ProtNLM"/>
    </source>
</evidence>
<dbReference type="Proteomes" id="UP000601223">
    <property type="component" value="Unassembled WGS sequence"/>
</dbReference>
<proteinExistence type="inferred from homology"/>
<evidence type="ECO:0000313" key="8">
    <source>
        <dbReference type="EMBL" id="GIF79319.1"/>
    </source>
</evidence>
<comment type="similarity">
    <text evidence="2">Belongs to the MmpS family.</text>
</comment>
<dbReference type="GO" id="GO:0005886">
    <property type="term" value="C:plasma membrane"/>
    <property type="evidence" value="ECO:0007669"/>
    <property type="project" value="UniProtKB-SubCell"/>
</dbReference>
<feature type="transmembrane region" description="Helical" evidence="7">
    <location>
        <begin position="12"/>
        <end position="38"/>
    </location>
</feature>
<evidence type="ECO:0000256" key="6">
    <source>
        <dbReference type="ARBA" id="ARBA00023136"/>
    </source>
</evidence>
<dbReference type="AlphaFoldDB" id="A0A8J3JAX1"/>